<evidence type="ECO:0000313" key="3">
    <source>
        <dbReference type="EMBL" id="MDC3984465.1"/>
    </source>
</evidence>
<evidence type="ECO:0000313" key="4">
    <source>
        <dbReference type="Proteomes" id="UP001151081"/>
    </source>
</evidence>
<protein>
    <submittedName>
        <fullName evidence="3">SUMF1/EgtB/PvdO family nonheme iron enzyme</fullName>
    </submittedName>
</protein>
<feature type="chain" id="PRO_5040852232" evidence="1">
    <location>
        <begin position="22"/>
        <end position="317"/>
    </location>
</feature>
<dbReference type="InterPro" id="IPR016187">
    <property type="entry name" value="CTDL_fold"/>
</dbReference>
<dbReference type="Gene3D" id="3.90.1580.10">
    <property type="entry name" value="paralog of FGE (formylglycine-generating enzyme)"/>
    <property type="match status" value="1"/>
</dbReference>
<dbReference type="EMBL" id="JAGTJJ010000021">
    <property type="protein sequence ID" value="MDC3984465.1"/>
    <property type="molecule type" value="Genomic_DNA"/>
</dbReference>
<dbReference type="PROSITE" id="PS51257">
    <property type="entry name" value="PROKAR_LIPOPROTEIN"/>
    <property type="match status" value="1"/>
</dbReference>
<dbReference type="SUPFAM" id="SSF56436">
    <property type="entry name" value="C-type lectin-like"/>
    <property type="match status" value="1"/>
</dbReference>
<accession>A0A9X3X8F9</accession>
<dbReference type="InterPro" id="IPR005532">
    <property type="entry name" value="SUMF_dom"/>
</dbReference>
<dbReference type="PANTHER" id="PTHR23150">
    <property type="entry name" value="SULFATASE MODIFYING FACTOR 1, 2"/>
    <property type="match status" value="1"/>
</dbReference>
<dbReference type="PANTHER" id="PTHR23150:SF19">
    <property type="entry name" value="FORMYLGLYCINE-GENERATING ENZYME"/>
    <property type="match status" value="1"/>
</dbReference>
<dbReference type="InterPro" id="IPR042095">
    <property type="entry name" value="SUMF_sf"/>
</dbReference>
<dbReference type="Proteomes" id="UP001151081">
    <property type="component" value="Unassembled WGS sequence"/>
</dbReference>
<dbReference type="AlphaFoldDB" id="A0A9X3X8F9"/>
<gene>
    <name evidence="3" type="ORF">KEG57_28420</name>
</gene>
<reference evidence="3 4" key="1">
    <citation type="submission" date="2021-04" db="EMBL/GenBank/DDBJ databases">
        <title>Genome analysis of Polyangium sp.</title>
        <authorList>
            <person name="Li Y."/>
            <person name="Wang J."/>
        </authorList>
    </citation>
    <scope>NUCLEOTIDE SEQUENCE [LARGE SCALE GENOMIC DNA]</scope>
    <source>
        <strain evidence="3 4">SDU14</strain>
    </source>
</reference>
<sequence length="317" mass="34757">MAASKWSLLCAFALAVGSAGCIDDVVPSSSLASCADLAATCGPKKDEICCANSLVTGGAYERLDLEQNKSYPATVSDFRLDRFEVTVGRFRKFWIEYPNSIPAAGEGAHPNMQYSGWDDSWPLPQDQVELTDTLKCNEYYQTWTDEPGDGEHKPINCVNWYVAFAFCAWDGGRLPTEAEWNYAAARGSEETNYPWGNAAPDDGHAVYCPNYSEADQGCPTATLADISDVGSRSPAGDGKWGQADLAGSMREWTLDYHDVYFEQCVDCANVTNMIGGREARGGDWNNDAASLSSYQRIGYDPAEAKSWVGFRCARRPR</sequence>
<feature type="domain" description="Sulfatase-modifying factor enzyme-like" evidence="2">
    <location>
        <begin position="70"/>
        <end position="314"/>
    </location>
</feature>
<dbReference type="Pfam" id="PF03781">
    <property type="entry name" value="FGE-sulfatase"/>
    <property type="match status" value="1"/>
</dbReference>
<evidence type="ECO:0000259" key="2">
    <source>
        <dbReference type="Pfam" id="PF03781"/>
    </source>
</evidence>
<proteinExistence type="predicted"/>
<comment type="caution">
    <text evidence="3">The sequence shown here is derived from an EMBL/GenBank/DDBJ whole genome shotgun (WGS) entry which is preliminary data.</text>
</comment>
<dbReference type="InterPro" id="IPR051043">
    <property type="entry name" value="Sulfatase_Mod_Factor_Kinase"/>
</dbReference>
<feature type="signal peptide" evidence="1">
    <location>
        <begin position="1"/>
        <end position="21"/>
    </location>
</feature>
<dbReference type="GO" id="GO:0120147">
    <property type="term" value="F:formylglycine-generating oxidase activity"/>
    <property type="evidence" value="ECO:0007669"/>
    <property type="project" value="TreeGrafter"/>
</dbReference>
<dbReference type="RefSeq" id="WP_272458971.1">
    <property type="nucleotide sequence ID" value="NZ_JAGTJJ010000021.1"/>
</dbReference>
<keyword evidence="4" id="KW-1185">Reference proteome</keyword>
<evidence type="ECO:0000256" key="1">
    <source>
        <dbReference type="SAM" id="SignalP"/>
    </source>
</evidence>
<organism evidence="3 4">
    <name type="scientific">Polyangium jinanense</name>
    <dbReference type="NCBI Taxonomy" id="2829994"/>
    <lineage>
        <taxon>Bacteria</taxon>
        <taxon>Pseudomonadati</taxon>
        <taxon>Myxococcota</taxon>
        <taxon>Polyangia</taxon>
        <taxon>Polyangiales</taxon>
        <taxon>Polyangiaceae</taxon>
        <taxon>Polyangium</taxon>
    </lineage>
</organism>
<keyword evidence="1" id="KW-0732">Signal</keyword>
<name>A0A9X3X8F9_9BACT</name>